<dbReference type="InterPro" id="IPR011009">
    <property type="entry name" value="Kinase-like_dom_sf"/>
</dbReference>
<evidence type="ECO:0000256" key="13">
    <source>
        <dbReference type="PROSITE-ProRule" id="PRU10141"/>
    </source>
</evidence>
<evidence type="ECO:0000256" key="6">
    <source>
        <dbReference type="ARBA" id="ARBA00022723"/>
    </source>
</evidence>
<dbReference type="Gene3D" id="1.10.510.10">
    <property type="entry name" value="Transferase(Phosphotransferase) domain 1"/>
    <property type="match status" value="1"/>
</dbReference>
<dbReference type="InterPro" id="IPR051131">
    <property type="entry name" value="NEK_Ser/Thr_kinase_NIMA"/>
</dbReference>
<keyword evidence="16" id="KW-1185">Reference proteome</keyword>
<protein>
    <recommendedName>
        <fullName evidence="3">non-specific serine/threonine protein kinase</fullName>
        <ecNumber evidence="3">2.7.11.1</ecNumber>
    </recommendedName>
</protein>
<dbReference type="Pfam" id="PF00069">
    <property type="entry name" value="Pkinase"/>
    <property type="match status" value="1"/>
</dbReference>
<keyword evidence="5" id="KW-0808">Transferase</keyword>
<dbReference type="CDD" id="cd08215">
    <property type="entry name" value="STKc_Nek"/>
    <property type="match status" value="1"/>
</dbReference>
<keyword evidence="9 13" id="KW-0067">ATP-binding</keyword>
<dbReference type="FunFam" id="1.10.510.10:FF:000172">
    <property type="entry name" value="serine/threonine-protein kinase Nek1 isoform X1"/>
    <property type="match status" value="1"/>
</dbReference>
<evidence type="ECO:0000256" key="9">
    <source>
        <dbReference type="ARBA" id="ARBA00022840"/>
    </source>
</evidence>
<comment type="catalytic activity">
    <reaction evidence="12">
        <text>L-seryl-[protein] + ATP = O-phospho-L-seryl-[protein] + ADP + H(+)</text>
        <dbReference type="Rhea" id="RHEA:17989"/>
        <dbReference type="Rhea" id="RHEA-COMP:9863"/>
        <dbReference type="Rhea" id="RHEA-COMP:11604"/>
        <dbReference type="ChEBI" id="CHEBI:15378"/>
        <dbReference type="ChEBI" id="CHEBI:29999"/>
        <dbReference type="ChEBI" id="CHEBI:30616"/>
        <dbReference type="ChEBI" id="CHEBI:83421"/>
        <dbReference type="ChEBI" id="CHEBI:456216"/>
        <dbReference type="EC" id="2.7.11.1"/>
    </reaction>
</comment>
<keyword evidence="8" id="KW-0418">Kinase</keyword>
<evidence type="ECO:0000256" key="12">
    <source>
        <dbReference type="ARBA" id="ARBA00048679"/>
    </source>
</evidence>
<evidence type="ECO:0000256" key="4">
    <source>
        <dbReference type="ARBA" id="ARBA00022527"/>
    </source>
</evidence>
<feature type="binding site" evidence="13">
    <location>
        <position position="48"/>
    </location>
    <ligand>
        <name>ATP</name>
        <dbReference type="ChEBI" id="CHEBI:30616"/>
    </ligand>
</feature>
<evidence type="ECO:0000313" key="16">
    <source>
        <dbReference type="Proteomes" id="UP000887013"/>
    </source>
</evidence>
<accession>A0A8X6QY35</accession>
<evidence type="ECO:0000256" key="5">
    <source>
        <dbReference type="ARBA" id="ARBA00022679"/>
    </source>
</evidence>
<dbReference type="FunFam" id="3.30.200.20:FF:000097">
    <property type="entry name" value="Probable serine/threonine-protein kinase nek1"/>
    <property type="match status" value="1"/>
</dbReference>
<keyword evidence="7 13" id="KW-0547">Nucleotide-binding</keyword>
<dbReference type="EMBL" id="BMAW01035044">
    <property type="protein sequence ID" value="GFU37972.1"/>
    <property type="molecule type" value="Genomic_DNA"/>
</dbReference>
<dbReference type="GO" id="GO:0004674">
    <property type="term" value="F:protein serine/threonine kinase activity"/>
    <property type="evidence" value="ECO:0007669"/>
    <property type="project" value="UniProtKB-KW"/>
</dbReference>
<evidence type="ECO:0000256" key="1">
    <source>
        <dbReference type="ARBA" id="ARBA00001946"/>
    </source>
</evidence>
<keyword evidence="10" id="KW-0460">Magnesium</keyword>
<evidence type="ECO:0000256" key="7">
    <source>
        <dbReference type="ARBA" id="ARBA00022741"/>
    </source>
</evidence>
<dbReference type="GO" id="GO:0046872">
    <property type="term" value="F:metal ion binding"/>
    <property type="evidence" value="ECO:0007669"/>
    <property type="project" value="UniProtKB-KW"/>
</dbReference>
<dbReference type="InterPro" id="IPR000719">
    <property type="entry name" value="Prot_kinase_dom"/>
</dbReference>
<sequence>MFTAHVTSIAETTIMDSFKVIQALGEGSFGSALLVQDIVSQKQYVVKKVPLLNLSETEKEEAMKEVEVLSQMKHPNIITYHKSFEENGNLYIVTDYCDGGDLYSKIRIQKGTYFTENQILDWFVQICLAVKHVHDRHILHRDIKTQNIFLTKSGIAKLGDFGIARILNNTSELAQTCIGTPYYLSPEICENKPYNNKSDIWSLGCVLYELTTLKHAFEAKNIKNLVFKIIKGSLPQIPDIYSSELKSLLAQIFVRNPHDRPSVNAILRKPIVLERICKFLNESKLKEEFNKTLLQRATTKSSRSQGIKITNPAAKYGVSIARKKPSKPLIKKDVSKGNETNLNHKNLIPPKIPAAVCKFKSKLHNDKQPKRTSISNVNKNLCTKYSDEIQANKEAEVNAKISNSELSTTNKSIIELSSIEFCEASHKINFPSLLSSKNKLVSYEKSILTHFPDTVETLQSEKSNFSLKNCFDDSSQKTAYEVNLPIIKKSVYRRSQWKKANSDFLSNLPLEMTGSQMEATTENDRIIIYQNRPHSAPHIGRKANFYLKNREPLSSQVHFSNICKTSSPIINISADGAAHSNSFITSPHHTINEVNEKNILQIKSKTPEHIDECVPEKQLMCKPPLNDAIKSLNCPSDFLVNSLNSNCVSKNKITDVKGESIETNYSVKNKTFKVISQSIDDKVVNQENFDSYTSFSNQIDISLPKIVPESSTINKVFQSDYMSTPASVEGCADFHLPVVTNKTEFQENDRNKTYLLTRDNPNIVSIVHLPTLIEERSEVSDNEQILKESIKNKSFVLKNASSVTTYMDDDLEEKSNTSLFKNKVEVGVQCDMIRYRSESNKTNFDISFQSVQRNSSCCSTKSFQFTNHYIKGINYCFHSLPDLRYLNCESKSYCSENALSTGISSLSLNDTNNSDSARLYQTALSIQEDSIEEDDDNELFTVCQTLRSVLQQSQNFDSKSISSSWSLEESIDPFGDIEQLRVDIENKLGLDVFLRAYKKIHFLFENGKEENSEAKDFISGLLKPECEYLANDILNLIIKEEIYINDFTENK</sequence>
<dbReference type="Gene3D" id="3.30.200.20">
    <property type="entry name" value="Phosphorylase Kinase, domain 1"/>
    <property type="match status" value="1"/>
</dbReference>
<evidence type="ECO:0000256" key="3">
    <source>
        <dbReference type="ARBA" id="ARBA00012513"/>
    </source>
</evidence>
<name>A0A8X6QY35_NEPPI</name>
<evidence type="ECO:0000256" key="2">
    <source>
        <dbReference type="ARBA" id="ARBA00010886"/>
    </source>
</evidence>
<dbReference type="InterPro" id="IPR008271">
    <property type="entry name" value="Ser/Thr_kinase_AS"/>
</dbReference>
<comment type="similarity">
    <text evidence="2">Belongs to the protein kinase superfamily. NEK Ser/Thr protein kinase family. NIMA subfamily.</text>
</comment>
<dbReference type="AlphaFoldDB" id="A0A8X6QY35"/>
<dbReference type="PROSITE" id="PS50011">
    <property type="entry name" value="PROTEIN_KINASE_DOM"/>
    <property type="match status" value="1"/>
</dbReference>
<evidence type="ECO:0000259" key="14">
    <source>
        <dbReference type="PROSITE" id="PS50011"/>
    </source>
</evidence>
<dbReference type="SMART" id="SM00220">
    <property type="entry name" value="S_TKc"/>
    <property type="match status" value="1"/>
</dbReference>
<dbReference type="EC" id="2.7.11.1" evidence="3"/>
<comment type="caution">
    <text evidence="15">The sequence shown here is derived from an EMBL/GenBank/DDBJ whole genome shotgun (WGS) entry which is preliminary data.</text>
</comment>
<dbReference type="PROSITE" id="PS00108">
    <property type="entry name" value="PROTEIN_KINASE_ST"/>
    <property type="match status" value="1"/>
</dbReference>
<evidence type="ECO:0000256" key="8">
    <source>
        <dbReference type="ARBA" id="ARBA00022777"/>
    </source>
</evidence>
<evidence type="ECO:0000313" key="15">
    <source>
        <dbReference type="EMBL" id="GFU37972.1"/>
    </source>
</evidence>
<feature type="domain" description="Protein kinase" evidence="14">
    <location>
        <begin position="18"/>
        <end position="272"/>
    </location>
</feature>
<organism evidence="15 16">
    <name type="scientific">Nephila pilipes</name>
    <name type="common">Giant wood spider</name>
    <name type="synonym">Nephila maculata</name>
    <dbReference type="NCBI Taxonomy" id="299642"/>
    <lineage>
        <taxon>Eukaryota</taxon>
        <taxon>Metazoa</taxon>
        <taxon>Ecdysozoa</taxon>
        <taxon>Arthropoda</taxon>
        <taxon>Chelicerata</taxon>
        <taxon>Arachnida</taxon>
        <taxon>Araneae</taxon>
        <taxon>Araneomorphae</taxon>
        <taxon>Entelegynae</taxon>
        <taxon>Araneoidea</taxon>
        <taxon>Nephilidae</taxon>
        <taxon>Nephila</taxon>
    </lineage>
</organism>
<dbReference type="PROSITE" id="PS00107">
    <property type="entry name" value="PROTEIN_KINASE_ATP"/>
    <property type="match status" value="1"/>
</dbReference>
<keyword evidence="4" id="KW-0723">Serine/threonine-protein kinase</keyword>
<comment type="cofactor">
    <cofactor evidence="1">
        <name>Mg(2+)</name>
        <dbReference type="ChEBI" id="CHEBI:18420"/>
    </cofactor>
</comment>
<dbReference type="SUPFAM" id="SSF56112">
    <property type="entry name" value="Protein kinase-like (PK-like)"/>
    <property type="match status" value="1"/>
</dbReference>
<dbReference type="OrthoDB" id="248923at2759"/>
<gene>
    <name evidence="15" type="primary">Nek1</name>
    <name evidence="15" type="ORF">NPIL_364941</name>
</gene>
<dbReference type="PANTHER" id="PTHR44899:SF3">
    <property type="entry name" value="SERINE_THREONINE-PROTEIN KINASE NEK1"/>
    <property type="match status" value="1"/>
</dbReference>
<reference evidence="15" key="1">
    <citation type="submission" date="2020-08" db="EMBL/GenBank/DDBJ databases">
        <title>Multicomponent nature underlies the extraordinary mechanical properties of spider dragline silk.</title>
        <authorList>
            <person name="Kono N."/>
            <person name="Nakamura H."/>
            <person name="Mori M."/>
            <person name="Yoshida Y."/>
            <person name="Ohtoshi R."/>
            <person name="Malay A.D."/>
            <person name="Moran D.A.P."/>
            <person name="Tomita M."/>
            <person name="Numata K."/>
            <person name="Arakawa K."/>
        </authorList>
    </citation>
    <scope>NUCLEOTIDE SEQUENCE</scope>
</reference>
<keyword evidence="6" id="KW-0479">Metal-binding</keyword>
<dbReference type="Proteomes" id="UP000887013">
    <property type="component" value="Unassembled WGS sequence"/>
</dbReference>
<evidence type="ECO:0000256" key="11">
    <source>
        <dbReference type="ARBA" id="ARBA00047899"/>
    </source>
</evidence>
<dbReference type="InterPro" id="IPR017441">
    <property type="entry name" value="Protein_kinase_ATP_BS"/>
</dbReference>
<evidence type="ECO:0000256" key="10">
    <source>
        <dbReference type="ARBA" id="ARBA00022842"/>
    </source>
</evidence>
<dbReference type="PANTHER" id="PTHR44899">
    <property type="entry name" value="CAMK FAMILY PROTEIN KINASE"/>
    <property type="match status" value="1"/>
</dbReference>
<comment type="catalytic activity">
    <reaction evidence="11">
        <text>L-threonyl-[protein] + ATP = O-phospho-L-threonyl-[protein] + ADP + H(+)</text>
        <dbReference type="Rhea" id="RHEA:46608"/>
        <dbReference type="Rhea" id="RHEA-COMP:11060"/>
        <dbReference type="Rhea" id="RHEA-COMP:11605"/>
        <dbReference type="ChEBI" id="CHEBI:15378"/>
        <dbReference type="ChEBI" id="CHEBI:30013"/>
        <dbReference type="ChEBI" id="CHEBI:30616"/>
        <dbReference type="ChEBI" id="CHEBI:61977"/>
        <dbReference type="ChEBI" id="CHEBI:456216"/>
        <dbReference type="EC" id="2.7.11.1"/>
    </reaction>
</comment>
<dbReference type="GO" id="GO:0005524">
    <property type="term" value="F:ATP binding"/>
    <property type="evidence" value="ECO:0007669"/>
    <property type="project" value="UniProtKB-UniRule"/>
</dbReference>
<proteinExistence type="inferred from homology"/>